<proteinExistence type="predicted"/>
<dbReference type="GO" id="GO:0005615">
    <property type="term" value="C:extracellular space"/>
    <property type="evidence" value="ECO:0007669"/>
    <property type="project" value="TreeGrafter"/>
</dbReference>
<dbReference type="GO" id="GO:0030883">
    <property type="term" value="F:endogenous lipid antigen binding"/>
    <property type="evidence" value="ECO:0007669"/>
    <property type="project" value="TreeGrafter"/>
</dbReference>
<gene>
    <name evidence="3" type="ORF">HGM15179_016131</name>
</gene>
<feature type="domain" description="Ig-like" evidence="2">
    <location>
        <begin position="702"/>
        <end position="791"/>
    </location>
</feature>
<dbReference type="InterPro" id="IPR036179">
    <property type="entry name" value="Ig-like_dom_sf"/>
</dbReference>
<protein>
    <recommendedName>
        <fullName evidence="2">Ig-like domain-containing protein</fullName>
    </recommendedName>
</protein>
<dbReference type="Pfam" id="PF07654">
    <property type="entry name" value="C1-set"/>
    <property type="match status" value="3"/>
</dbReference>
<dbReference type="GO" id="GO:0048007">
    <property type="term" value="P:antigen processing and presentation, exogenous lipid antigen via MHC class Ib"/>
    <property type="evidence" value="ECO:0007669"/>
    <property type="project" value="TreeGrafter"/>
</dbReference>
<dbReference type="InterPro" id="IPR013783">
    <property type="entry name" value="Ig-like_fold"/>
</dbReference>
<dbReference type="GO" id="GO:0001916">
    <property type="term" value="P:positive regulation of T cell mediated cytotoxicity"/>
    <property type="evidence" value="ECO:0007669"/>
    <property type="project" value="TreeGrafter"/>
</dbReference>
<dbReference type="PROSITE" id="PS00290">
    <property type="entry name" value="IG_MHC"/>
    <property type="match status" value="3"/>
</dbReference>
<dbReference type="InterPro" id="IPR003006">
    <property type="entry name" value="Ig/MHC_CS"/>
</dbReference>
<dbReference type="EMBL" id="SWJQ01000776">
    <property type="protein sequence ID" value="TRZ10961.1"/>
    <property type="molecule type" value="Genomic_DNA"/>
</dbReference>
<dbReference type="PANTHER" id="PTHR16675">
    <property type="entry name" value="MHC CLASS I-RELATED"/>
    <property type="match status" value="1"/>
</dbReference>
<dbReference type="GO" id="GO:0006955">
    <property type="term" value="P:immune response"/>
    <property type="evidence" value="ECO:0007669"/>
    <property type="project" value="TreeGrafter"/>
</dbReference>
<feature type="domain" description="Ig-like" evidence="2">
    <location>
        <begin position="237"/>
        <end position="326"/>
    </location>
</feature>
<dbReference type="GO" id="GO:0071723">
    <property type="term" value="F:lipopeptide binding"/>
    <property type="evidence" value="ECO:0007669"/>
    <property type="project" value="TreeGrafter"/>
</dbReference>
<dbReference type="Proteomes" id="UP000796761">
    <property type="component" value="Unassembled WGS sequence"/>
</dbReference>
<reference evidence="3" key="1">
    <citation type="submission" date="2019-04" db="EMBL/GenBank/DDBJ databases">
        <title>Genome assembly of Zosterops borbonicus 15179.</title>
        <authorList>
            <person name="Leroy T."/>
            <person name="Anselmetti Y."/>
            <person name="Tilak M.-K."/>
            <person name="Nabholz B."/>
        </authorList>
    </citation>
    <scope>NUCLEOTIDE SEQUENCE</scope>
    <source>
        <strain evidence="3">HGM_15179</strain>
        <tissue evidence="3">Muscle</tissue>
    </source>
</reference>
<dbReference type="GO" id="GO:0009897">
    <property type="term" value="C:external side of plasma membrane"/>
    <property type="evidence" value="ECO:0007669"/>
    <property type="project" value="TreeGrafter"/>
</dbReference>
<dbReference type="AlphaFoldDB" id="A0A8K1G3F7"/>
<name>A0A8K1G3F7_9PASS</name>
<comment type="caution">
    <text evidence="3">The sequence shown here is derived from an EMBL/GenBank/DDBJ whole genome shotgun (WGS) entry which is preliminary data.</text>
</comment>
<feature type="domain" description="Ig-like" evidence="2">
    <location>
        <begin position="513"/>
        <end position="602"/>
    </location>
</feature>
<dbReference type="GO" id="GO:0030884">
    <property type="term" value="F:exogenous lipid antigen binding"/>
    <property type="evidence" value="ECO:0007669"/>
    <property type="project" value="TreeGrafter"/>
</dbReference>
<evidence type="ECO:0000256" key="1">
    <source>
        <dbReference type="ARBA" id="ARBA00023180"/>
    </source>
</evidence>
<dbReference type="InterPro" id="IPR011161">
    <property type="entry name" value="MHC_I-like_Ag-recog"/>
</dbReference>
<keyword evidence="4" id="KW-1185">Reference proteome</keyword>
<dbReference type="Gene3D" id="2.60.40.10">
    <property type="entry name" value="Immunoglobulins"/>
    <property type="match status" value="3"/>
</dbReference>
<organism evidence="3 4">
    <name type="scientific">Zosterops borbonicus</name>
    <dbReference type="NCBI Taxonomy" id="364589"/>
    <lineage>
        <taxon>Eukaryota</taxon>
        <taxon>Metazoa</taxon>
        <taxon>Chordata</taxon>
        <taxon>Craniata</taxon>
        <taxon>Vertebrata</taxon>
        <taxon>Euteleostomi</taxon>
        <taxon>Archelosauria</taxon>
        <taxon>Archosauria</taxon>
        <taxon>Dinosauria</taxon>
        <taxon>Saurischia</taxon>
        <taxon>Theropoda</taxon>
        <taxon>Coelurosauria</taxon>
        <taxon>Aves</taxon>
        <taxon>Neognathae</taxon>
        <taxon>Neoaves</taxon>
        <taxon>Telluraves</taxon>
        <taxon>Australaves</taxon>
        <taxon>Passeriformes</taxon>
        <taxon>Sylvioidea</taxon>
        <taxon>Zosteropidae</taxon>
        <taxon>Zosterops</taxon>
    </lineage>
</organism>
<dbReference type="InterPro" id="IPR037055">
    <property type="entry name" value="MHC_I-like_Ag-recog_sf"/>
</dbReference>
<sequence>SSFRHYNIFLVEKNDLEVVIVVERAPHLSLARSCGFSSAFALNMGSPRKGGETAGTFTIQLLQTTTFQNTSFADTEGLGLLEDIELGYFDKHTWSIHFCQPWVRPALPRADWDTIENLIKNHLREFSLAFNAVAMQMDVPYPFVVQCIAGCVLYPNGTSQGFACVGYNGQDFLSLNIKHVTWILSQDTKFSRYVQSFFQNSTVFTELVEIMFNETCVDEMKIFLHYGRAALERQELPVATVFTHIPSLDQLLLVCHVTGFYPRPISVAWLRDGQEVPPGPALNSSPILPNADLTYQLRSVLAVAPRDGHSYVCRVRHQSLGTRSLLVPWAEPLVIQGLLTGLFANISSAELSAVALVGDIPILTLHPANWSIHFHWPWVSQAAAEGDTKKIISQYKIALRSIISFVHDTVQQTEEHYPLVVQFRAGCVLYPNTSQPFLNIGLGGRDFVDFEVDKQRWEARQISQVAELVSKSLNKDKSVIVFLEHLLSIWVCKSNFLALKRYGREILERQELPVATVFTRSPSLDQLLLVCHVTGFYPRPISVAWLRDGQEVPPGPALNSSPILPNADLTYQLRSVLAVAPRDGHSYVCRVRHQSLGTRSLLVPWDPLVVQFRAGCVLYPNTSQPFLNIGLGGRDFVDFEVDKQRWEARQISQVAELVSKSLNKDKSVIVFLEHLLSIWVCKSNFLALKRYGREILERQELPVATVFTRSPSLDQLLLVCHVTGFYPRPISVAWLRDGQEVPPGPALNSSPILPNADLTYQLRSVLAVAPRDGHSYVCRVRHQSLGTRSLLVPWGDLTTLDKEKAEVLKDFCASLFNVKSSSYAAQVEKGKCRDWEHKDPRPTERIGFKTI</sequence>
<dbReference type="Gene3D" id="3.30.500.10">
    <property type="entry name" value="MHC class I-like antigen recognition-like"/>
    <property type="match status" value="3"/>
</dbReference>
<dbReference type="SUPFAM" id="SSF54452">
    <property type="entry name" value="MHC antigen-recognition domain"/>
    <property type="match status" value="3"/>
</dbReference>
<keyword evidence="1" id="KW-0325">Glycoprotein</keyword>
<dbReference type="SMART" id="SM00407">
    <property type="entry name" value="IGc1"/>
    <property type="match status" value="3"/>
</dbReference>
<dbReference type="InterPro" id="IPR011162">
    <property type="entry name" value="MHC_I/II-like_Ag-recog"/>
</dbReference>
<dbReference type="PANTHER" id="PTHR16675:SF160">
    <property type="entry name" value="T-CELL SURFACE GLYCOPROTEIN CD1A"/>
    <property type="match status" value="1"/>
</dbReference>
<dbReference type="OrthoDB" id="8890485at2759"/>
<dbReference type="SUPFAM" id="SSF48726">
    <property type="entry name" value="Immunoglobulin"/>
    <property type="match status" value="3"/>
</dbReference>
<dbReference type="GO" id="GO:0048006">
    <property type="term" value="P:antigen processing and presentation, endogenous lipid antigen via MHC class Ib"/>
    <property type="evidence" value="ECO:0007669"/>
    <property type="project" value="TreeGrafter"/>
</dbReference>
<evidence type="ECO:0000313" key="4">
    <source>
        <dbReference type="Proteomes" id="UP000796761"/>
    </source>
</evidence>
<evidence type="ECO:0000313" key="3">
    <source>
        <dbReference type="EMBL" id="TRZ10961.1"/>
    </source>
</evidence>
<dbReference type="InterPro" id="IPR007110">
    <property type="entry name" value="Ig-like_dom"/>
</dbReference>
<dbReference type="PROSITE" id="PS50835">
    <property type="entry name" value="IG_LIKE"/>
    <property type="match status" value="3"/>
</dbReference>
<dbReference type="Pfam" id="PF16497">
    <property type="entry name" value="MHC_I_3"/>
    <property type="match status" value="2"/>
</dbReference>
<dbReference type="InterPro" id="IPR050208">
    <property type="entry name" value="MHC_class-I_related"/>
</dbReference>
<accession>A0A8K1G3F7</accession>
<feature type="non-terminal residue" evidence="3">
    <location>
        <position position="1"/>
    </location>
</feature>
<dbReference type="InterPro" id="IPR003597">
    <property type="entry name" value="Ig_C1-set"/>
</dbReference>
<evidence type="ECO:0000259" key="2">
    <source>
        <dbReference type="PROSITE" id="PS50835"/>
    </source>
</evidence>